<dbReference type="Pfam" id="PF13489">
    <property type="entry name" value="Methyltransf_23"/>
    <property type="match status" value="1"/>
</dbReference>
<accession>A0ABX0HWN2</accession>
<keyword evidence="1" id="KW-0808">Transferase</keyword>
<keyword evidence="2" id="KW-1185">Reference proteome</keyword>
<dbReference type="GO" id="GO:0008168">
    <property type="term" value="F:methyltransferase activity"/>
    <property type="evidence" value="ECO:0007669"/>
    <property type="project" value="UniProtKB-KW"/>
</dbReference>
<dbReference type="CDD" id="cd02440">
    <property type="entry name" value="AdoMet_MTases"/>
    <property type="match status" value="1"/>
</dbReference>
<dbReference type="Gene3D" id="3.40.50.150">
    <property type="entry name" value="Vaccinia Virus protein VP39"/>
    <property type="match status" value="1"/>
</dbReference>
<organism evidence="1 2">
    <name type="scientific">Rubrivivax benzoatilyticus</name>
    <dbReference type="NCBI Taxonomy" id="316997"/>
    <lineage>
        <taxon>Bacteria</taxon>
        <taxon>Pseudomonadati</taxon>
        <taxon>Pseudomonadota</taxon>
        <taxon>Betaproteobacteria</taxon>
        <taxon>Burkholderiales</taxon>
        <taxon>Sphaerotilaceae</taxon>
        <taxon>Rubrivivax</taxon>
    </lineage>
</organism>
<dbReference type="InterPro" id="IPR029063">
    <property type="entry name" value="SAM-dependent_MTases_sf"/>
</dbReference>
<proteinExistence type="predicted"/>
<name>A0ABX0HWN2_9BURK</name>
<protein>
    <submittedName>
        <fullName evidence="1">Class I SAM-dependent methyltransferase</fullName>
    </submittedName>
</protein>
<reference evidence="1 2" key="1">
    <citation type="submission" date="2020-03" db="EMBL/GenBank/DDBJ databases">
        <title>Rubrivivax benzoatilyticus JA2 (sequenced after 10 years sub-culturing).</title>
        <authorList>
            <person name="Gupta D."/>
            <person name="Chintalapati S."/>
            <person name="Chintalapati V.R."/>
        </authorList>
    </citation>
    <scope>NUCLEOTIDE SEQUENCE [LARGE SCALE GENOMIC DNA]</scope>
    <source>
        <strain evidence="1 2">JA2-Mal</strain>
    </source>
</reference>
<sequence>MNDRVHRFLQRNEARIKSGLDALGYDHRHWTRPVMYERCAELLRALRPADLDALEISAGKFFQTLGFRSYTEANYPAFDICKDVMDRQFDVVIADQVWEHLLWPYRATRNVHAMLKPGGHFLVTTPFLIRVHAIPHDCTRWTETGMRHFLAECGFPEDGIVTGSWGNRACVKANFTKWARRGWFGSLRNEPDFPVVVWALARKAG</sequence>
<keyword evidence="1" id="KW-0489">Methyltransferase</keyword>
<dbReference type="Proteomes" id="UP000802098">
    <property type="component" value="Unassembled WGS sequence"/>
</dbReference>
<gene>
    <name evidence="1" type="ORF">G7087_13620</name>
</gene>
<evidence type="ECO:0000313" key="2">
    <source>
        <dbReference type="Proteomes" id="UP000802098"/>
    </source>
</evidence>
<comment type="caution">
    <text evidence="1">The sequence shown here is derived from an EMBL/GenBank/DDBJ whole genome shotgun (WGS) entry which is preliminary data.</text>
</comment>
<dbReference type="SUPFAM" id="SSF53335">
    <property type="entry name" value="S-adenosyl-L-methionine-dependent methyltransferases"/>
    <property type="match status" value="1"/>
</dbReference>
<dbReference type="EMBL" id="JAAOCD010000006">
    <property type="protein sequence ID" value="NHK99419.1"/>
    <property type="molecule type" value="Genomic_DNA"/>
</dbReference>
<dbReference type="RefSeq" id="WP_009856370.1">
    <property type="nucleotide sequence ID" value="NZ_JAAOCD010000006.1"/>
</dbReference>
<dbReference type="GO" id="GO:0032259">
    <property type="term" value="P:methylation"/>
    <property type="evidence" value="ECO:0007669"/>
    <property type="project" value="UniProtKB-KW"/>
</dbReference>
<evidence type="ECO:0000313" key="1">
    <source>
        <dbReference type="EMBL" id="NHK99419.1"/>
    </source>
</evidence>